<keyword evidence="8" id="KW-0449">Lipoprotein</keyword>
<dbReference type="PANTHER" id="PTHR22883">
    <property type="entry name" value="ZINC FINGER DHHC DOMAIN CONTAINING PROTEIN"/>
    <property type="match status" value="1"/>
</dbReference>
<keyword evidence="15" id="KW-1185">Reference proteome</keyword>
<comment type="subcellular location">
    <subcellularLocation>
        <location evidence="1">Endomembrane system</location>
        <topology evidence="1">Multi-pass membrane protein</topology>
    </subcellularLocation>
</comment>
<evidence type="ECO:0000256" key="3">
    <source>
        <dbReference type="ARBA" id="ARBA00022679"/>
    </source>
</evidence>
<comment type="similarity">
    <text evidence="2 11">Belongs to the DHHC palmitoyltransferase family.</text>
</comment>
<dbReference type="Ensembl" id="ENSGEVT00005031735.1">
    <property type="protein sequence ID" value="ENSGEVP00005030212.1"/>
    <property type="gene ID" value="ENSGEVG00005021087.1"/>
</dbReference>
<dbReference type="InterPro" id="IPR039859">
    <property type="entry name" value="PFA4/ZDH16/20/ERF2-like"/>
</dbReference>
<feature type="transmembrane region" description="Helical" evidence="11">
    <location>
        <begin position="145"/>
        <end position="169"/>
    </location>
</feature>
<dbReference type="PANTHER" id="PTHR22883:SF301">
    <property type="entry name" value="PALMITOYLTRANSFERASE ZDHHC12"/>
    <property type="match status" value="1"/>
</dbReference>
<comment type="catalytic activity">
    <reaction evidence="10">
        <text>L-cysteinyl-[protein] + hexadecanoyl-CoA = S-hexadecanoyl-L-cysteinyl-[protein] + CoA</text>
        <dbReference type="Rhea" id="RHEA:36683"/>
        <dbReference type="Rhea" id="RHEA-COMP:10131"/>
        <dbReference type="Rhea" id="RHEA-COMP:11032"/>
        <dbReference type="ChEBI" id="CHEBI:29950"/>
        <dbReference type="ChEBI" id="CHEBI:57287"/>
        <dbReference type="ChEBI" id="CHEBI:57379"/>
        <dbReference type="ChEBI" id="CHEBI:74151"/>
        <dbReference type="EC" id="2.3.1.225"/>
    </reaction>
    <physiologicalReaction direction="left-to-right" evidence="10">
        <dbReference type="Rhea" id="RHEA:36684"/>
    </physiologicalReaction>
</comment>
<evidence type="ECO:0000256" key="11">
    <source>
        <dbReference type="RuleBase" id="RU079119"/>
    </source>
</evidence>
<accession>A0A8C4YSR4</accession>
<evidence type="ECO:0000256" key="9">
    <source>
        <dbReference type="ARBA" id="ARBA00023315"/>
    </source>
</evidence>
<dbReference type="GO" id="GO:0043197">
    <property type="term" value="C:dendritic spine"/>
    <property type="evidence" value="ECO:0007669"/>
    <property type="project" value="Ensembl"/>
</dbReference>
<keyword evidence="3 11" id="KW-0808">Transferase</keyword>
<dbReference type="GO" id="GO:1900226">
    <property type="term" value="P:negative regulation of NLRP3 inflammasome complex assembly"/>
    <property type="evidence" value="ECO:0007669"/>
    <property type="project" value="Ensembl"/>
</dbReference>
<keyword evidence="7" id="KW-0564">Palmitate</keyword>
<dbReference type="GO" id="GO:0006612">
    <property type="term" value="P:protein targeting to membrane"/>
    <property type="evidence" value="ECO:0007669"/>
    <property type="project" value="TreeGrafter"/>
</dbReference>
<dbReference type="GO" id="GO:0005886">
    <property type="term" value="C:plasma membrane"/>
    <property type="evidence" value="ECO:0007669"/>
    <property type="project" value="GOC"/>
</dbReference>
<keyword evidence="5 11" id="KW-1133">Transmembrane helix</keyword>
<feature type="transmembrane region" description="Helical" evidence="11">
    <location>
        <begin position="44"/>
        <end position="64"/>
    </location>
</feature>
<dbReference type="OrthoDB" id="331948at2759"/>
<sequence>MRQGAAWGGGCLVRAAHTGLSWGVTLALFLHRTDLRKQEEQGELLQPLIFVLLVLCSVLLYFVVSLMDPGFVESDEEEKVGMNEEQRVMMPQFPSNVWLRRCGYCMLKQPMRAKHCQLCRHCVRRYDHHCPWIENCVGERNHPLFIVYLAVQLVVLLWSFHVAWSGLYFQQSWEWLQHNIFLLLSFLVIAIFTTVVLLLLVSHLYLVSCNTTTWEFMSHHRISYLRHYQLQHDFYKARKQKCQDNQNEEYHRREITPKPESSMKPNAALQNASQETKLQLRLLFSRDKTKLEP</sequence>
<feature type="region of interest" description="Disordered" evidence="12">
    <location>
        <begin position="244"/>
        <end position="275"/>
    </location>
</feature>
<gene>
    <name evidence="14" type="primary">ZDHHC12</name>
</gene>
<reference evidence="14" key="2">
    <citation type="submission" date="2025-08" db="UniProtKB">
        <authorList>
            <consortium name="Ensembl"/>
        </authorList>
    </citation>
    <scope>IDENTIFICATION</scope>
</reference>
<evidence type="ECO:0000313" key="15">
    <source>
        <dbReference type="Proteomes" id="UP000694390"/>
    </source>
</evidence>
<evidence type="ECO:0000259" key="13">
    <source>
        <dbReference type="Pfam" id="PF01529"/>
    </source>
</evidence>
<dbReference type="GO" id="GO:0097112">
    <property type="term" value="P:gamma-aminobutyric acid receptor clustering"/>
    <property type="evidence" value="ECO:0007669"/>
    <property type="project" value="Ensembl"/>
</dbReference>
<dbReference type="GO" id="GO:0032230">
    <property type="term" value="P:positive regulation of synaptic transmission, GABAergic"/>
    <property type="evidence" value="ECO:0007669"/>
    <property type="project" value="Ensembl"/>
</dbReference>
<dbReference type="EC" id="2.3.1.225" evidence="11"/>
<keyword evidence="6 11" id="KW-0472">Membrane</keyword>
<feature type="domain" description="Palmitoyltransferase DHHC" evidence="13">
    <location>
        <begin position="101"/>
        <end position="219"/>
    </location>
</feature>
<dbReference type="GO" id="GO:0051932">
    <property type="term" value="P:synaptic transmission, GABAergic"/>
    <property type="evidence" value="ECO:0007669"/>
    <property type="project" value="Ensembl"/>
</dbReference>
<feature type="compositionally biased region" description="Basic and acidic residues" evidence="12">
    <location>
        <begin position="248"/>
        <end position="257"/>
    </location>
</feature>
<evidence type="ECO:0000256" key="7">
    <source>
        <dbReference type="ARBA" id="ARBA00023139"/>
    </source>
</evidence>
<organism evidence="14 15">
    <name type="scientific">Gopherus evgoodei</name>
    <name type="common">Goodes thornscrub tortoise</name>
    <dbReference type="NCBI Taxonomy" id="1825980"/>
    <lineage>
        <taxon>Eukaryota</taxon>
        <taxon>Metazoa</taxon>
        <taxon>Chordata</taxon>
        <taxon>Craniata</taxon>
        <taxon>Vertebrata</taxon>
        <taxon>Euteleostomi</taxon>
        <taxon>Archelosauria</taxon>
        <taxon>Testudinata</taxon>
        <taxon>Testudines</taxon>
        <taxon>Cryptodira</taxon>
        <taxon>Durocryptodira</taxon>
        <taxon>Testudinoidea</taxon>
        <taxon>Testudinidae</taxon>
        <taxon>Gopherus</taxon>
    </lineage>
</organism>
<dbReference type="GO" id="GO:0061740">
    <property type="term" value="P:protein targeting to lysosome involved in chaperone-mediated autophagy"/>
    <property type="evidence" value="ECO:0007669"/>
    <property type="project" value="Ensembl"/>
</dbReference>
<evidence type="ECO:0000256" key="6">
    <source>
        <dbReference type="ARBA" id="ARBA00023136"/>
    </source>
</evidence>
<evidence type="ECO:0000256" key="1">
    <source>
        <dbReference type="ARBA" id="ARBA00004127"/>
    </source>
</evidence>
<evidence type="ECO:0000256" key="2">
    <source>
        <dbReference type="ARBA" id="ARBA00008574"/>
    </source>
</evidence>
<evidence type="ECO:0000256" key="5">
    <source>
        <dbReference type="ARBA" id="ARBA00022989"/>
    </source>
</evidence>
<dbReference type="GO" id="GO:0005783">
    <property type="term" value="C:endoplasmic reticulum"/>
    <property type="evidence" value="ECO:0007669"/>
    <property type="project" value="Ensembl"/>
</dbReference>
<reference evidence="14" key="1">
    <citation type="submission" date="2019-06" db="EMBL/GenBank/DDBJ databases">
        <title>G10K-VGP Goodes thornscrub tortoise genome, primary haplotype.</title>
        <authorList>
            <person name="Murphy B."/>
            <person name="Edwards T."/>
            <person name="Rhie A."/>
            <person name="Koren S."/>
            <person name="Phillippy A."/>
            <person name="Fedrigo O."/>
            <person name="Haase B."/>
            <person name="Mountcastle J."/>
            <person name="Lewin H."/>
            <person name="Damas J."/>
            <person name="Howe K."/>
            <person name="Formenti G."/>
            <person name="Myers G."/>
            <person name="Durbin R."/>
            <person name="Jarvis E.D."/>
        </authorList>
    </citation>
    <scope>NUCLEOTIDE SEQUENCE [LARGE SCALE GENOMIC DNA]</scope>
</reference>
<dbReference type="PROSITE" id="PS50216">
    <property type="entry name" value="DHHC"/>
    <property type="match status" value="1"/>
</dbReference>
<dbReference type="GO" id="GO:0019706">
    <property type="term" value="F:protein-cysteine S-palmitoyltransferase activity"/>
    <property type="evidence" value="ECO:0007669"/>
    <property type="project" value="UniProtKB-EC"/>
</dbReference>
<dbReference type="AlphaFoldDB" id="A0A8C4YSR4"/>
<dbReference type="Proteomes" id="UP000694390">
    <property type="component" value="Chromosome 16"/>
</dbReference>
<protein>
    <recommendedName>
        <fullName evidence="11">Palmitoyltransferase</fullName>
        <ecNumber evidence="11">2.3.1.225</ecNumber>
    </recommendedName>
</protein>
<dbReference type="GO" id="GO:0005794">
    <property type="term" value="C:Golgi apparatus"/>
    <property type="evidence" value="ECO:0007669"/>
    <property type="project" value="Ensembl"/>
</dbReference>
<proteinExistence type="inferred from homology"/>
<dbReference type="Pfam" id="PF01529">
    <property type="entry name" value="DHHC"/>
    <property type="match status" value="1"/>
</dbReference>
<comment type="domain">
    <text evidence="11">The DHHC domain is required for palmitoyltransferase activity.</text>
</comment>
<evidence type="ECO:0000256" key="10">
    <source>
        <dbReference type="ARBA" id="ARBA00047790"/>
    </source>
</evidence>
<dbReference type="GeneTree" id="ENSGT00940000156902"/>
<reference evidence="14" key="3">
    <citation type="submission" date="2025-09" db="UniProtKB">
        <authorList>
            <consortium name="Ensembl"/>
        </authorList>
    </citation>
    <scope>IDENTIFICATION</scope>
</reference>
<keyword evidence="4 11" id="KW-0812">Transmembrane</keyword>
<evidence type="ECO:0000256" key="12">
    <source>
        <dbReference type="SAM" id="MobiDB-lite"/>
    </source>
</evidence>
<name>A0A8C4YSR4_9SAUR</name>
<feature type="transmembrane region" description="Helical" evidence="11">
    <location>
        <begin position="181"/>
        <end position="206"/>
    </location>
</feature>
<evidence type="ECO:0000313" key="14">
    <source>
        <dbReference type="Ensembl" id="ENSGEVP00005030212.1"/>
    </source>
</evidence>
<feature type="transmembrane region" description="Helical" evidence="11">
    <location>
        <begin position="12"/>
        <end position="32"/>
    </location>
</feature>
<evidence type="ECO:0000256" key="4">
    <source>
        <dbReference type="ARBA" id="ARBA00022692"/>
    </source>
</evidence>
<dbReference type="InterPro" id="IPR001594">
    <property type="entry name" value="Palmitoyltrfase_DHHC"/>
</dbReference>
<dbReference type="GO" id="GO:0097116">
    <property type="term" value="P:gephyrin clustering involved in postsynaptic density assembly"/>
    <property type="evidence" value="ECO:0007669"/>
    <property type="project" value="Ensembl"/>
</dbReference>
<evidence type="ECO:0000256" key="8">
    <source>
        <dbReference type="ARBA" id="ARBA00023288"/>
    </source>
</evidence>
<keyword evidence="9 11" id="KW-0012">Acyltransferase</keyword>